<name>A0AAV7SGB1_PLEWA</name>
<proteinExistence type="predicted"/>
<protein>
    <recommendedName>
        <fullName evidence="3">MHC class I antigen</fullName>
    </recommendedName>
</protein>
<sequence>MVIKWLNPTPLNYGDRYQDFAEWVVAEEVWMKDVRSDEKLAEDVAAWAQMLQDLGGPDTQPNTLSDD</sequence>
<reference evidence="1" key="1">
    <citation type="journal article" date="2022" name="bioRxiv">
        <title>Sequencing and chromosome-scale assembly of the giantPleurodeles waltlgenome.</title>
        <authorList>
            <person name="Brown T."/>
            <person name="Elewa A."/>
            <person name="Iarovenko S."/>
            <person name="Subramanian E."/>
            <person name="Araus A.J."/>
            <person name="Petzold A."/>
            <person name="Susuki M."/>
            <person name="Suzuki K.-i.T."/>
            <person name="Hayashi T."/>
            <person name="Toyoda A."/>
            <person name="Oliveira C."/>
            <person name="Osipova E."/>
            <person name="Leigh N.D."/>
            <person name="Simon A."/>
            <person name="Yun M.H."/>
        </authorList>
    </citation>
    <scope>NUCLEOTIDE SEQUENCE</scope>
    <source>
        <strain evidence="1">20211129_DDA</strain>
        <tissue evidence="1">Liver</tissue>
    </source>
</reference>
<accession>A0AAV7SGB1</accession>
<evidence type="ECO:0000313" key="1">
    <source>
        <dbReference type="EMBL" id="KAJ1163110.1"/>
    </source>
</evidence>
<evidence type="ECO:0008006" key="3">
    <source>
        <dbReference type="Google" id="ProtNLM"/>
    </source>
</evidence>
<keyword evidence="2" id="KW-1185">Reference proteome</keyword>
<dbReference type="Proteomes" id="UP001066276">
    <property type="component" value="Chromosome 4_2"/>
</dbReference>
<gene>
    <name evidence="1" type="ORF">NDU88_003573</name>
</gene>
<organism evidence="1 2">
    <name type="scientific">Pleurodeles waltl</name>
    <name type="common">Iberian ribbed newt</name>
    <dbReference type="NCBI Taxonomy" id="8319"/>
    <lineage>
        <taxon>Eukaryota</taxon>
        <taxon>Metazoa</taxon>
        <taxon>Chordata</taxon>
        <taxon>Craniata</taxon>
        <taxon>Vertebrata</taxon>
        <taxon>Euteleostomi</taxon>
        <taxon>Amphibia</taxon>
        <taxon>Batrachia</taxon>
        <taxon>Caudata</taxon>
        <taxon>Salamandroidea</taxon>
        <taxon>Salamandridae</taxon>
        <taxon>Pleurodelinae</taxon>
        <taxon>Pleurodeles</taxon>
    </lineage>
</organism>
<evidence type="ECO:0000313" key="2">
    <source>
        <dbReference type="Proteomes" id="UP001066276"/>
    </source>
</evidence>
<comment type="caution">
    <text evidence="1">The sequence shown here is derived from an EMBL/GenBank/DDBJ whole genome shotgun (WGS) entry which is preliminary data.</text>
</comment>
<dbReference type="EMBL" id="JANPWB010000008">
    <property type="protein sequence ID" value="KAJ1163110.1"/>
    <property type="molecule type" value="Genomic_DNA"/>
</dbReference>
<dbReference type="AlphaFoldDB" id="A0AAV7SGB1"/>